<evidence type="ECO:0000256" key="2">
    <source>
        <dbReference type="SAM" id="MobiDB-lite"/>
    </source>
</evidence>
<organism evidence="3">
    <name type="scientific">Fagus sylvatica</name>
    <name type="common">Beechnut</name>
    <dbReference type="NCBI Taxonomy" id="28930"/>
    <lineage>
        <taxon>Eukaryota</taxon>
        <taxon>Viridiplantae</taxon>
        <taxon>Streptophyta</taxon>
        <taxon>Embryophyta</taxon>
        <taxon>Tracheophyta</taxon>
        <taxon>Spermatophyta</taxon>
        <taxon>Magnoliopsida</taxon>
        <taxon>eudicotyledons</taxon>
        <taxon>Gunneridae</taxon>
        <taxon>Pentapetalae</taxon>
        <taxon>rosids</taxon>
        <taxon>fabids</taxon>
        <taxon>Fagales</taxon>
        <taxon>Fagaceae</taxon>
        <taxon>Fagus</taxon>
    </lineage>
</organism>
<feature type="region of interest" description="Disordered" evidence="2">
    <location>
        <begin position="292"/>
        <end position="341"/>
    </location>
</feature>
<accession>A0A2N9EKV7</accession>
<name>A0A2N9EKV7_FAGSY</name>
<evidence type="ECO:0000313" key="3">
    <source>
        <dbReference type="EMBL" id="SPC75214.1"/>
    </source>
</evidence>
<feature type="region of interest" description="Disordered" evidence="2">
    <location>
        <begin position="1"/>
        <end position="99"/>
    </location>
</feature>
<sequence length="341" mass="38356">MGKTADASPSETVKGRRKGKSKGAGAGKKLKKPATDTMELEITTQPSAEQEPPLPPPTVHNIDESDQGEETSPQKKKGRTEPSSIPAEGSSSRSEAWDPALLLGPNPISVWDTILDDSKTEAVRASLPPYYPKPNDATQGVLSMEARVFRLIEKLLKKDAEHEKNMSKVLENAANNYKKLEEEHFKNLNIMKETEERARTEEAKRVQMEAELTGMREKMKKLEFECLLLIGKAHEDGMEEGMAKGKKLGKEGAIDEVKAQFQMVYNSGFRHEWKSALSKTEQSETSDLFLRANTLSHTPRQGSKIPMTKLMKKMTREKKKKKKPRRHKGKRTSLKRVHNPN</sequence>
<keyword evidence="1" id="KW-0175">Coiled coil</keyword>
<gene>
    <name evidence="3" type="ORF">FSB_LOCUS3096</name>
</gene>
<evidence type="ECO:0000256" key="1">
    <source>
        <dbReference type="SAM" id="Coils"/>
    </source>
</evidence>
<protein>
    <submittedName>
        <fullName evidence="3">Uncharacterized protein</fullName>
    </submittedName>
</protein>
<reference evidence="3" key="1">
    <citation type="submission" date="2018-02" db="EMBL/GenBank/DDBJ databases">
        <authorList>
            <person name="Cohen D.B."/>
            <person name="Kent A.D."/>
        </authorList>
    </citation>
    <scope>NUCLEOTIDE SEQUENCE</scope>
</reference>
<dbReference type="AlphaFoldDB" id="A0A2N9EKV7"/>
<proteinExistence type="predicted"/>
<dbReference type="EMBL" id="OIVN01000147">
    <property type="protein sequence ID" value="SPC75214.1"/>
    <property type="molecule type" value="Genomic_DNA"/>
</dbReference>
<feature type="coiled-coil region" evidence="1">
    <location>
        <begin position="152"/>
        <end position="225"/>
    </location>
</feature>
<feature type="compositionally biased region" description="Basic residues" evidence="2">
    <location>
        <begin position="310"/>
        <end position="341"/>
    </location>
</feature>